<dbReference type="InterPro" id="IPR023168">
    <property type="entry name" value="GatB_Yqey_C_2"/>
</dbReference>
<protein>
    <submittedName>
        <fullName evidence="1">Glutamyl-tRNA amidotransferase</fullName>
    </submittedName>
</protein>
<accession>A0A0H4J1P5</accession>
<sequence>MSIRQLISDDMKTFMRAKDTARLGAVRLLQASIKQKEVDERIELNDDQILTVIQKMLKQRKDSIEAYQQANRQDLIDQEQLEIEVLTKYMPEPLSDEEINQFIEEAIATTGAADMKDMGKVVGVLKSKVAGRADMGEVSKLVRQKLS</sequence>
<dbReference type="InterPro" id="IPR003789">
    <property type="entry name" value="Asn/Gln_tRNA_amidoTrase-B-like"/>
</dbReference>
<dbReference type="SUPFAM" id="SSF89095">
    <property type="entry name" value="GatB/YqeY motif"/>
    <property type="match status" value="1"/>
</dbReference>
<dbReference type="GO" id="GO:0016884">
    <property type="term" value="F:carbon-nitrogen ligase activity, with glutamine as amido-N-donor"/>
    <property type="evidence" value="ECO:0007669"/>
    <property type="project" value="InterPro"/>
</dbReference>
<keyword evidence="1" id="KW-0808">Transferase</keyword>
<dbReference type="InterPro" id="IPR019004">
    <property type="entry name" value="YqeY/Aim41"/>
</dbReference>
<dbReference type="OrthoDB" id="9788127at2"/>
<proteinExistence type="predicted"/>
<evidence type="ECO:0000313" key="2">
    <source>
        <dbReference type="Proteomes" id="UP000066549"/>
    </source>
</evidence>
<dbReference type="Gene3D" id="1.10.10.410">
    <property type="match status" value="1"/>
</dbReference>
<evidence type="ECO:0000313" key="1">
    <source>
        <dbReference type="EMBL" id="AKO65960.1"/>
    </source>
</evidence>
<dbReference type="PANTHER" id="PTHR28055">
    <property type="entry name" value="ALTERED INHERITANCE OF MITOCHONDRIA PROTEIN 41, MITOCHONDRIAL"/>
    <property type="match status" value="1"/>
</dbReference>
<dbReference type="AlphaFoldDB" id="A0A0H4J1P5"/>
<dbReference type="Gene3D" id="1.10.1510.10">
    <property type="entry name" value="Uncharacterised protein YqeY/AIM41 PF09424, N-terminal domain"/>
    <property type="match status" value="1"/>
</dbReference>
<reference evidence="1 2" key="1">
    <citation type="submission" date="2015-03" db="EMBL/GenBank/DDBJ databases">
        <title>Comparative analysis of the OM43 clade including a novel species from Red Sea uncovers genomic and metabolic diversity among marine methylotrophs.</title>
        <authorList>
            <person name="Jimenez-Infante F."/>
            <person name="Ngugi D.K."/>
            <person name="Vinu M."/>
            <person name="Alam I."/>
            <person name="Kamau A."/>
            <person name="Blom J."/>
            <person name="Bajic V.B."/>
            <person name="Stingl U."/>
        </authorList>
    </citation>
    <scope>NUCLEOTIDE SEQUENCE [LARGE SCALE GENOMIC DNA]</scope>
    <source>
        <strain evidence="1 2">MBRSH7</strain>
    </source>
</reference>
<dbReference type="Proteomes" id="UP000066549">
    <property type="component" value="Chromosome"/>
</dbReference>
<keyword evidence="2" id="KW-1185">Reference proteome</keyword>
<dbReference type="PANTHER" id="PTHR28055:SF1">
    <property type="entry name" value="ALTERED INHERITANCE OF MITOCHONDRIA PROTEIN 41, MITOCHONDRIAL"/>
    <property type="match status" value="1"/>
</dbReference>
<organism evidence="1 2">
    <name type="scientific">Methylophilales bacterium MBRS-H7</name>
    <dbReference type="NCBI Taxonomy" id="1623450"/>
    <lineage>
        <taxon>Bacteria</taxon>
        <taxon>Pseudomonadati</taxon>
        <taxon>Pseudomonadota</taxon>
        <taxon>Betaproteobacteria</taxon>
        <taxon>Nitrosomonadales</taxon>
        <taxon>OM43 clade</taxon>
    </lineage>
</organism>
<dbReference type="GO" id="GO:0016740">
    <property type="term" value="F:transferase activity"/>
    <property type="evidence" value="ECO:0007669"/>
    <property type="project" value="UniProtKB-KW"/>
</dbReference>
<gene>
    <name evidence="1" type="ORF">VI33_04405</name>
</gene>
<dbReference type="InterPro" id="IPR042184">
    <property type="entry name" value="YqeY/Aim41_N"/>
</dbReference>
<dbReference type="EMBL" id="CP011002">
    <property type="protein sequence ID" value="AKO65960.1"/>
    <property type="molecule type" value="Genomic_DNA"/>
</dbReference>
<dbReference type="Pfam" id="PF09424">
    <property type="entry name" value="YqeY"/>
    <property type="match status" value="1"/>
</dbReference>
<name>A0A0H4J1P5_9PROT</name>
<dbReference type="PATRIC" id="fig|1623450.3.peg.874"/>